<evidence type="ECO:0000256" key="5">
    <source>
        <dbReference type="ARBA" id="ARBA00009320"/>
    </source>
</evidence>
<dbReference type="EMBL" id="VYKL01000063">
    <property type="protein sequence ID" value="KAA9012237.1"/>
    <property type="molecule type" value="Genomic_DNA"/>
</dbReference>
<dbReference type="OrthoDB" id="9804984at2"/>
<evidence type="ECO:0000256" key="13">
    <source>
        <dbReference type="ARBA" id="ARBA00049229"/>
    </source>
</evidence>
<keyword evidence="6 17" id="KW-0032">Aminotransferase</keyword>
<evidence type="ECO:0000256" key="15">
    <source>
        <dbReference type="RuleBase" id="RU004106"/>
    </source>
</evidence>
<dbReference type="PROSITE" id="PS00770">
    <property type="entry name" value="AA_TRANSFER_CLASS_4"/>
    <property type="match status" value="1"/>
</dbReference>
<dbReference type="GO" id="GO:0052656">
    <property type="term" value="F:L-isoleucine-2-oxoglutarate transaminase activity"/>
    <property type="evidence" value="ECO:0007669"/>
    <property type="project" value="RHEA"/>
</dbReference>
<evidence type="ECO:0000256" key="11">
    <source>
        <dbReference type="ARBA" id="ARBA00048212"/>
    </source>
</evidence>
<dbReference type="NCBIfam" id="TIGR01123">
    <property type="entry name" value="ilvE_II"/>
    <property type="match status" value="1"/>
</dbReference>
<comment type="pathway">
    <text evidence="2 18">Amino-acid biosynthesis; L-isoleucine biosynthesis; L-isoleucine from 2-oxobutanoate: step 4/4.</text>
</comment>
<dbReference type="InterPro" id="IPR043131">
    <property type="entry name" value="BCAT-like_N"/>
</dbReference>
<evidence type="ECO:0000256" key="7">
    <source>
        <dbReference type="ARBA" id="ARBA00022605"/>
    </source>
</evidence>
<evidence type="ECO:0000256" key="10">
    <source>
        <dbReference type="ARBA" id="ARBA00023304"/>
    </source>
</evidence>
<dbReference type="AlphaFoldDB" id="A0A5J5GW58"/>
<reference evidence="19 20" key="1">
    <citation type="submission" date="2019-09" db="EMBL/GenBank/DDBJ databases">
        <title>Whole genome sequences of isolates from the Mars Exploration Rovers.</title>
        <authorList>
            <person name="Seuylemezian A."/>
            <person name="Vaishampayan P."/>
        </authorList>
    </citation>
    <scope>NUCLEOTIDE SEQUENCE [LARGE SCALE GENOMIC DNA]</scope>
    <source>
        <strain evidence="19 20">MER_TA_151</strain>
    </source>
</reference>
<keyword evidence="20" id="KW-1185">Reference proteome</keyword>
<comment type="caution">
    <text evidence="19">The sequence shown here is derived from an EMBL/GenBank/DDBJ whole genome shotgun (WGS) entry which is preliminary data.</text>
</comment>
<dbReference type="InterPro" id="IPR005786">
    <property type="entry name" value="B_amino_transII"/>
</dbReference>
<evidence type="ECO:0000256" key="4">
    <source>
        <dbReference type="ARBA" id="ARBA00005072"/>
    </source>
</evidence>
<dbReference type="PANTHER" id="PTHR11825">
    <property type="entry name" value="SUBGROUP IIII AMINOTRANSFERASE"/>
    <property type="match status" value="1"/>
</dbReference>
<comment type="pathway">
    <text evidence="4 18">Amino-acid biosynthesis; L-leucine biosynthesis; L-leucine from 3-methyl-2-oxobutanoate: step 4/4.</text>
</comment>
<comment type="catalytic activity">
    <reaction evidence="12 17">
        <text>L-isoleucine + 2-oxoglutarate = (S)-3-methyl-2-oxopentanoate + L-glutamate</text>
        <dbReference type="Rhea" id="RHEA:24801"/>
        <dbReference type="ChEBI" id="CHEBI:16810"/>
        <dbReference type="ChEBI" id="CHEBI:29985"/>
        <dbReference type="ChEBI" id="CHEBI:35146"/>
        <dbReference type="ChEBI" id="CHEBI:58045"/>
        <dbReference type="EC" id="2.6.1.42"/>
    </reaction>
</comment>
<dbReference type="Pfam" id="PF01063">
    <property type="entry name" value="Aminotran_4"/>
    <property type="match status" value="1"/>
</dbReference>
<comment type="cofactor">
    <cofactor evidence="1 16">
        <name>pyridoxal 5'-phosphate</name>
        <dbReference type="ChEBI" id="CHEBI:597326"/>
    </cofactor>
</comment>
<evidence type="ECO:0000256" key="18">
    <source>
        <dbReference type="RuleBase" id="RU004519"/>
    </source>
</evidence>
<proteinExistence type="inferred from homology"/>
<organism evidence="19 20">
    <name type="scientific">Niallia endozanthoxylica</name>
    <dbReference type="NCBI Taxonomy" id="2036016"/>
    <lineage>
        <taxon>Bacteria</taxon>
        <taxon>Bacillati</taxon>
        <taxon>Bacillota</taxon>
        <taxon>Bacilli</taxon>
        <taxon>Bacillales</taxon>
        <taxon>Bacillaceae</taxon>
        <taxon>Niallia</taxon>
    </lineage>
</organism>
<dbReference type="InterPro" id="IPR043132">
    <property type="entry name" value="BCAT-like_C"/>
</dbReference>
<evidence type="ECO:0000256" key="1">
    <source>
        <dbReference type="ARBA" id="ARBA00001933"/>
    </source>
</evidence>
<dbReference type="InterPro" id="IPR018300">
    <property type="entry name" value="Aminotrans_IV_CS"/>
</dbReference>
<evidence type="ECO:0000256" key="17">
    <source>
        <dbReference type="RuleBase" id="RU004517"/>
    </source>
</evidence>
<dbReference type="Gene3D" id="3.30.470.10">
    <property type="match status" value="1"/>
</dbReference>
<dbReference type="GO" id="GO:0052654">
    <property type="term" value="F:L-leucine-2-oxoglutarate transaminase activity"/>
    <property type="evidence" value="ECO:0007669"/>
    <property type="project" value="RHEA"/>
</dbReference>
<evidence type="ECO:0000256" key="9">
    <source>
        <dbReference type="ARBA" id="ARBA00022898"/>
    </source>
</evidence>
<dbReference type="GO" id="GO:0052655">
    <property type="term" value="F:L-valine-2-oxoglutarate transaminase activity"/>
    <property type="evidence" value="ECO:0007669"/>
    <property type="project" value="RHEA"/>
</dbReference>
<dbReference type="EC" id="2.6.1.42" evidence="17"/>
<dbReference type="UniPathway" id="UPA00049">
    <property type="reaction ID" value="UER00062"/>
</dbReference>
<dbReference type="InterPro" id="IPR036038">
    <property type="entry name" value="Aminotransferase-like"/>
</dbReference>
<evidence type="ECO:0000256" key="6">
    <source>
        <dbReference type="ARBA" id="ARBA00022576"/>
    </source>
</evidence>
<dbReference type="GO" id="GO:0009097">
    <property type="term" value="P:isoleucine biosynthetic process"/>
    <property type="evidence" value="ECO:0007669"/>
    <property type="project" value="UniProtKB-UniPathway"/>
</dbReference>
<comment type="similarity">
    <text evidence="5 15">Belongs to the class-IV pyridoxal-phosphate-dependent aminotransferase family.</text>
</comment>
<feature type="modified residue" description="N6-(pyridoxal phosphate)lysine" evidence="14">
    <location>
        <position position="197"/>
    </location>
</feature>
<keyword evidence="7 17" id="KW-0028">Amino-acid biosynthesis</keyword>
<evidence type="ECO:0000256" key="16">
    <source>
        <dbReference type="RuleBase" id="RU004516"/>
    </source>
</evidence>
<evidence type="ECO:0000256" key="12">
    <source>
        <dbReference type="ARBA" id="ARBA00048798"/>
    </source>
</evidence>
<evidence type="ECO:0000256" key="8">
    <source>
        <dbReference type="ARBA" id="ARBA00022679"/>
    </source>
</evidence>
<dbReference type="PANTHER" id="PTHR11825:SF44">
    <property type="entry name" value="BRANCHED-CHAIN-AMINO-ACID AMINOTRANSFERASE"/>
    <property type="match status" value="1"/>
</dbReference>
<comment type="pathway">
    <text evidence="3 18">Amino-acid biosynthesis; L-valine biosynthesis; L-valine from pyruvate: step 4/4.</text>
</comment>
<dbReference type="GO" id="GO:0009099">
    <property type="term" value="P:L-valine biosynthetic process"/>
    <property type="evidence" value="ECO:0007669"/>
    <property type="project" value="UniProtKB-UniPathway"/>
</dbReference>
<dbReference type="Proteomes" id="UP000326671">
    <property type="component" value="Unassembled WGS sequence"/>
</dbReference>
<name>A0A5J5GW58_9BACI</name>
<dbReference type="NCBIfam" id="NF009897">
    <property type="entry name" value="PRK13357.1"/>
    <property type="match status" value="1"/>
</dbReference>
<comment type="catalytic activity">
    <reaction evidence="11 17">
        <text>L-valine + 2-oxoglutarate = 3-methyl-2-oxobutanoate + L-glutamate</text>
        <dbReference type="Rhea" id="RHEA:24813"/>
        <dbReference type="ChEBI" id="CHEBI:11851"/>
        <dbReference type="ChEBI" id="CHEBI:16810"/>
        <dbReference type="ChEBI" id="CHEBI:29985"/>
        <dbReference type="ChEBI" id="CHEBI:57762"/>
        <dbReference type="EC" id="2.6.1.42"/>
    </reaction>
</comment>
<dbReference type="InterPro" id="IPR001544">
    <property type="entry name" value="Aminotrans_IV"/>
</dbReference>
<keyword evidence="9 16" id="KW-0663">Pyridoxal phosphate</keyword>
<dbReference type="CDD" id="cd01557">
    <property type="entry name" value="BCAT_beta_family"/>
    <property type="match status" value="1"/>
</dbReference>
<dbReference type="UniPathway" id="UPA00048">
    <property type="reaction ID" value="UER00073"/>
</dbReference>
<dbReference type="GO" id="GO:0009098">
    <property type="term" value="P:L-leucine biosynthetic process"/>
    <property type="evidence" value="ECO:0007669"/>
    <property type="project" value="UniProtKB-UniPathway"/>
</dbReference>
<gene>
    <name evidence="19" type="ORF">F4V44_25970</name>
</gene>
<dbReference type="UniPathway" id="UPA00047">
    <property type="reaction ID" value="UER00058"/>
</dbReference>
<evidence type="ECO:0000313" key="19">
    <source>
        <dbReference type="EMBL" id="KAA9012237.1"/>
    </source>
</evidence>
<dbReference type="Gene3D" id="3.20.10.10">
    <property type="entry name" value="D-amino Acid Aminotransferase, subunit A, domain 2"/>
    <property type="match status" value="1"/>
</dbReference>
<evidence type="ECO:0000256" key="2">
    <source>
        <dbReference type="ARBA" id="ARBA00004824"/>
    </source>
</evidence>
<dbReference type="PIRSF" id="PIRSF006468">
    <property type="entry name" value="BCAT1"/>
    <property type="match status" value="1"/>
</dbReference>
<keyword evidence="10 17" id="KW-0100">Branched-chain amino acid biosynthesis</keyword>
<sequence length="356" mass="39640">MGMLEIKTERTTNKKNQPDVDKLGFGQFFTDHMFIMDYTEDKGWKDPRIIPYQPLSLDPAAKVFHYGQTVFEGLKAYFNVDKRVQLFRPDSNFKRLNASNERLCIPAIDEELALEALKKLIRVDCDWVPAAPGTSLYIRPFIIATDPCLGVAPSKNYQFIMIMSPVGSYYKEGMKPIKILVEQNYVRAVAGGTGAAKTGGNYAASLKGQEIASKDGYSQTLWLDGKEKRFVEEVGSMNVFFKINGTVVTPELNGSILPGITRDSIIQLLKSKNIPIEERRISIDEVVEAFHNGTLEEAFGTGTAAVISPIGELNWLGEKVILNNGEIGETAQMLYNHLTGIQNGSLEDPFNWTVTL</sequence>
<evidence type="ECO:0000313" key="20">
    <source>
        <dbReference type="Proteomes" id="UP000326671"/>
    </source>
</evidence>
<comment type="catalytic activity">
    <reaction evidence="13 17">
        <text>L-leucine + 2-oxoglutarate = 4-methyl-2-oxopentanoate + L-glutamate</text>
        <dbReference type="Rhea" id="RHEA:18321"/>
        <dbReference type="ChEBI" id="CHEBI:16810"/>
        <dbReference type="ChEBI" id="CHEBI:17865"/>
        <dbReference type="ChEBI" id="CHEBI:29985"/>
        <dbReference type="ChEBI" id="CHEBI:57427"/>
        <dbReference type="EC" id="2.6.1.42"/>
    </reaction>
</comment>
<evidence type="ECO:0000256" key="14">
    <source>
        <dbReference type="PIRSR" id="PIRSR006468-1"/>
    </source>
</evidence>
<accession>A0A5J5GW58</accession>
<protein>
    <recommendedName>
        <fullName evidence="17">Branched-chain-amino-acid aminotransferase</fullName>
        <ecNumber evidence="17">2.6.1.42</ecNumber>
    </recommendedName>
</protein>
<keyword evidence="8 17" id="KW-0808">Transferase</keyword>
<evidence type="ECO:0000256" key="3">
    <source>
        <dbReference type="ARBA" id="ARBA00004931"/>
    </source>
</evidence>
<dbReference type="InterPro" id="IPR033939">
    <property type="entry name" value="BCAT_family"/>
</dbReference>
<dbReference type="SUPFAM" id="SSF56752">
    <property type="entry name" value="D-aminoacid aminotransferase-like PLP-dependent enzymes"/>
    <property type="match status" value="1"/>
</dbReference>